<accession>A0A6J5KS65</accession>
<keyword evidence="1" id="KW-0472">Membrane</keyword>
<organism evidence="2">
    <name type="scientific">uncultured Caudovirales phage</name>
    <dbReference type="NCBI Taxonomy" id="2100421"/>
    <lineage>
        <taxon>Viruses</taxon>
        <taxon>Duplodnaviria</taxon>
        <taxon>Heunggongvirae</taxon>
        <taxon>Uroviricota</taxon>
        <taxon>Caudoviricetes</taxon>
        <taxon>Peduoviridae</taxon>
        <taxon>Maltschvirus</taxon>
        <taxon>Maltschvirus maltsch</taxon>
    </lineage>
</organism>
<evidence type="ECO:0000313" key="2">
    <source>
        <dbReference type="EMBL" id="CAB4123893.1"/>
    </source>
</evidence>
<proteinExistence type="predicted"/>
<name>A0A6J5KS65_9CAUD</name>
<protein>
    <submittedName>
        <fullName evidence="2">Uncharacterized protein</fullName>
    </submittedName>
</protein>
<sequence>MDTLIDITISGMAVAFILAMVDATLEGIAARVVKAIITLPLSFVACWFLDITGFLLAVSGTATAFLSLVATLLVQRITTPAVQQVINRRW</sequence>
<feature type="transmembrane region" description="Helical" evidence="1">
    <location>
        <begin position="6"/>
        <end position="25"/>
    </location>
</feature>
<feature type="transmembrane region" description="Helical" evidence="1">
    <location>
        <begin position="55"/>
        <end position="74"/>
    </location>
</feature>
<keyword evidence="1" id="KW-0812">Transmembrane</keyword>
<gene>
    <name evidence="2" type="ORF">UFOVP45_51</name>
</gene>
<evidence type="ECO:0000256" key="1">
    <source>
        <dbReference type="SAM" id="Phobius"/>
    </source>
</evidence>
<dbReference type="EMBL" id="LR796175">
    <property type="protein sequence ID" value="CAB4123893.1"/>
    <property type="molecule type" value="Genomic_DNA"/>
</dbReference>
<reference evidence="2" key="1">
    <citation type="submission" date="2020-04" db="EMBL/GenBank/DDBJ databases">
        <authorList>
            <person name="Chiriac C."/>
            <person name="Salcher M."/>
            <person name="Ghai R."/>
            <person name="Kavagutti S V."/>
        </authorList>
    </citation>
    <scope>NUCLEOTIDE SEQUENCE</scope>
</reference>
<keyword evidence="1" id="KW-1133">Transmembrane helix</keyword>